<evidence type="ECO:0000259" key="3">
    <source>
        <dbReference type="Pfam" id="PF07589"/>
    </source>
</evidence>
<feature type="domain" description="Ice-binding protein C-terminal" evidence="3">
    <location>
        <begin position="241"/>
        <end position="263"/>
    </location>
</feature>
<evidence type="ECO:0000313" key="4">
    <source>
        <dbReference type="EMBL" id="MBE9117502.1"/>
    </source>
</evidence>
<feature type="chain" id="PRO_5035168991" evidence="2">
    <location>
        <begin position="28"/>
        <end position="268"/>
    </location>
</feature>
<evidence type="ECO:0000256" key="1">
    <source>
        <dbReference type="SAM" id="MobiDB-lite"/>
    </source>
</evidence>
<keyword evidence="2" id="KW-0732">Signal</keyword>
<gene>
    <name evidence="4" type="ORF">IQ249_16505</name>
</gene>
<sequence length="268" mass="27143">MVKKSSMATVGAAAMALGTFAISAAPAAADPITFDVDATVSGEATVDSTFADIVNGLFANVLPEPIPSGTFLVDESLSYSATIDDDPAQYMDGDLSFGVDMLSSVLGISLDTSTIALLDSYADIDFSGSGTLTNGSEDLDFDLSYDSANNEILATFADFDSSIIESCLVGSCTTAGNFAFNLLSNQDNPLVLFAGLPETVVSASGNFSVTTTPQGVSSGDGGETPSSGDGGETPSNDSPQSVPEPATILGLFGIGGFLASRRKGSRAA</sequence>
<comment type="caution">
    <text evidence="4">The sequence shown here is derived from an EMBL/GenBank/DDBJ whole genome shotgun (WGS) entry which is preliminary data.</text>
</comment>
<dbReference type="InterPro" id="IPR013424">
    <property type="entry name" value="Ice-binding_C"/>
</dbReference>
<name>A0A8J7DXW8_9CYAN</name>
<feature type="signal peptide" evidence="2">
    <location>
        <begin position="1"/>
        <end position="27"/>
    </location>
</feature>
<evidence type="ECO:0000313" key="5">
    <source>
        <dbReference type="Proteomes" id="UP000654482"/>
    </source>
</evidence>
<proteinExistence type="predicted"/>
<evidence type="ECO:0000256" key="2">
    <source>
        <dbReference type="SAM" id="SignalP"/>
    </source>
</evidence>
<accession>A0A8J7DXW8</accession>
<dbReference type="AlphaFoldDB" id="A0A8J7DXW8"/>
<organism evidence="4 5">
    <name type="scientific">Lusitaniella coriacea LEGE 07157</name>
    <dbReference type="NCBI Taxonomy" id="945747"/>
    <lineage>
        <taxon>Bacteria</taxon>
        <taxon>Bacillati</taxon>
        <taxon>Cyanobacteriota</taxon>
        <taxon>Cyanophyceae</taxon>
        <taxon>Spirulinales</taxon>
        <taxon>Lusitaniellaceae</taxon>
        <taxon>Lusitaniella</taxon>
    </lineage>
</organism>
<dbReference type="EMBL" id="JADEWZ010000026">
    <property type="protein sequence ID" value="MBE9117502.1"/>
    <property type="molecule type" value="Genomic_DNA"/>
</dbReference>
<dbReference type="Pfam" id="PF07589">
    <property type="entry name" value="PEP-CTERM"/>
    <property type="match status" value="1"/>
</dbReference>
<dbReference type="RefSeq" id="WP_194030592.1">
    <property type="nucleotide sequence ID" value="NZ_JADEWZ010000026.1"/>
</dbReference>
<reference evidence="4" key="1">
    <citation type="submission" date="2020-10" db="EMBL/GenBank/DDBJ databases">
        <authorList>
            <person name="Castelo-Branco R."/>
            <person name="Eusebio N."/>
            <person name="Adriana R."/>
            <person name="Vieira A."/>
            <person name="Brugerolle De Fraissinette N."/>
            <person name="Rezende De Castro R."/>
            <person name="Schneider M.P."/>
            <person name="Vasconcelos V."/>
            <person name="Leao P.N."/>
        </authorList>
    </citation>
    <scope>NUCLEOTIDE SEQUENCE</scope>
    <source>
        <strain evidence="4">LEGE 07157</strain>
    </source>
</reference>
<protein>
    <submittedName>
        <fullName evidence="4">PEP-CTERM sorting domain-containing protein</fullName>
    </submittedName>
</protein>
<dbReference type="Proteomes" id="UP000654482">
    <property type="component" value="Unassembled WGS sequence"/>
</dbReference>
<dbReference type="NCBIfam" id="TIGR02595">
    <property type="entry name" value="PEP_CTERM"/>
    <property type="match status" value="1"/>
</dbReference>
<keyword evidence="5" id="KW-1185">Reference proteome</keyword>
<feature type="region of interest" description="Disordered" evidence="1">
    <location>
        <begin position="211"/>
        <end position="247"/>
    </location>
</feature>